<reference evidence="1 2" key="1">
    <citation type="journal article" date="2019" name="Nat. Med.">
        <title>A library of human gut bacterial isolates paired with longitudinal multiomics data enables mechanistic microbiome research.</title>
        <authorList>
            <person name="Poyet M."/>
            <person name="Groussin M."/>
            <person name="Gibbons S.M."/>
            <person name="Avila-Pacheco J."/>
            <person name="Jiang X."/>
            <person name="Kearney S.M."/>
            <person name="Perrotta A.R."/>
            <person name="Berdy B."/>
            <person name="Zhao S."/>
            <person name="Lieberman T.D."/>
            <person name="Swanson P.K."/>
            <person name="Smith M."/>
            <person name="Roesemann S."/>
            <person name="Alexander J.E."/>
            <person name="Rich S.A."/>
            <person name="Livny J."/>
            <person name="Vlamakis H."/>
            <person name="Clish C."/>
            <person name="Bullock K."/>
            <person name="Deik A."/>
            <person name="Scott J."/>
            <person name="Pierce K.A."/>
            <person name="Xavier R.J."/>
            <person name="Alm E.J."/>
        </authorList>
    </citation>
    <scope>NUCLEOTIDE SEQUENCE [LARGE SCALE GENOMIC DNA]</scope>
    <source>
        <strain evidence="1 2">BIOML-A160</strain>
    </source>
</reference>
<evidence type="ECO:0000313" key="2">
    <source>
        <dbReference type="Proteomes" id="UP000365824"/>
    </source>
</evidence>
<dbReference type="PROSITE" id="PS51257">
    <property type="entry name" value="PROKAR_LIPOPROTEIN"/>
    <property type="match status" value="1"/>
</dbReference>
<dbReference type="Proteomes" id="UP000365824">
    <property type="component" value="Unassembled WGS sequence"/>
</dbReference>
<proteinExistence type="predicted"/>
<dbReference type="EMBL" id="VWLB01000004">
    <property type="protein sequence ID" value="KAA3930774.1"/>
    <property type="molecule type" value="Genomic_DNA"/>
</dbReference>
<dbReference type="RefSeq" id="WP_008648648.1">
    <property type="nucleotide sequence ID" value="NZ_CP103100.1"/>
</dbReference>
<organism evidence="1 2">
    <name type="scientific">Bacteroides ovatus</name>
    <dbReference type="NCBI Taxonomy" id="28116"/>
    <lineage>
        <taxon>Bacteria</taxon>
        <taxon>Pseudomonadati</taxon>
        <taxon>Bacteroidota</taxon>
        <taxon>Bacteroidia</taxon>
        <taxon>Bacteroidales</taxon>
        <taxon>Bacteroidaceae</taxon>
        <taxon>Bacteroides</taxon>
    </lineage>
</organism>
<accession>A0A9P4A0Z8</accession>
<evidence type="ECO:0000313" key="1">
    <source>
        <dbReference type="EMBL" id="KAA3930774.1"/>
    </source>
</evidence>
<protein>
    <submittedName>
        <fullName evidence="1">Uncharacterized protein</fullName>
    </submittedName>
</protein>
<sequence>MKTRLLFLLLFIGLGLVSCDNNDERFFLYEIDDIYFPDQPISDIVMEITDGAAVGMTGGVAPYTVETGDEEIAKAKIQEEYGYVMIAPVQLGTTFLVVKDANGLTAKIDVKIIKGTKSFTTKKVSVKVEGLEGDEKVDLENQVIASSDMHVTGGIKFIYDTKDSGTLTVIPSKDDISNVITASFTREIRQTDEKTFTSFIYVNYNDIDHVLYFTSPEKTPSEDDVTRALGPLYCWLVEDVTKIYNKTYPNVTSVKRIYEGQSSRY</sequence>
<dbReference type="AlphaFoldDB" id="A0A9P4A0Z8"/>
<name>A0A9P4A0Z8_BACOV</name>
<comment type="caution">
    <text evidence="1">The sequence shown here is derived from an EMBL/GenBank/DDBJ whole genome shotgun (WGS) entry which is preliminary data.</text>
</comment>
<gene>
    <name evidence="1" type="ORF">F3F25_03860</name>
</gene>